<dbReference type="InParanoid" id="A0A251USN4"/>
<reference evidence="2" key="1">
    <citation type="journal article" date="2017" name="Nature">
        <title>The sunflower genome provides insights into oil metabolism, flowering and Asterid evolution.</title>
        <authorList>
            <person name="Badouin H."/>
            <person name="Gouzy J."/>
            <person name="Grassa C.J."/>
            <person name="Murat F."/>
            <person name="Staton S.E."/>
            <person name="Cottret L."/>
            <person name="Lelandais-Briere C."/>
            <person name="Owens G.L."/>
            <person name="Carrere S."/>
            <person name="Mayjonade B."/>
            <person name="Legrand L."/>
            <person name="Gill N."/>
            <person name="Kane N.C."/>
            <person name="Bowers J.E."/>
            <person name="Hubner S."/>
            <person name="Bellec A."/>
            <person name="Berard A."/>
            <person name="Berges H."/>
            <person name="Blanchet N."/>
            <person name="Boniface M.C."/>
            <person name="Brunel D."/>
            <person name="Catrice O."/>
            <person name="Chaidir N."/>
            <person name="Claudel C."/>
            <person name="Donnadieu C."/>
            <person name="Faraut T."/>
            <person name="Fievet G."/>
            <person name="Helmstetter N."/>
            <person name="King M."/>
            <person name="Knapp S.J."/>
            <person name="Lai Z."/>
            <person name="Le Paslier M.C."/>
            <person name="Lippi Y."/>
            <person name="Lorenzon L."/>
            <person name="Mandel J.R."/>
            <person name="Marage G."/>
            <person name="Marchand G."/>
            <person name="Marquand E."/>
            <person name="Bret-Mestries E."/>
            <person name="Morien E."/>
            <person name="Nambeesan S."/>
            <person name="Nguyen T."/>
            <person name="Pegot-Espagnet P."/>
            <person name="Pouilly N."/>
            <person name="Raftis F."/>
            <person name="Sallet E."/>
            <person name="Schiex T."/>
            <person name="Thomas J."/>
            <person name="Vandecasteele C."/>
            <person name="Vares D."/>
            <person name="Vear F."/>
            <person name="Vautrin S."/>
            <person name="Crespi M."/>
            <person name="Mangin B."/>
            <person name="Burke J.M."/>
            <person name="Salse J."/>
            <person name="Munos S."/>
            <person name="Vincourt P."/>
            <person name="Rieseberg L.H."/>
            <person name="Langlade N.B."/>
        </authorList>
    </citation>
    <scope>NUCLEOTIDE SEQUENCE [LARGE SCALE GENOMIC DNA]</scope>
    <source>
        <strain evidence="2">cv. SF193</strain>
    </source>
</reference>
<sequence>MSLDIKSPSMYWPSICRILTKPKHVSAAQHVSSMKQQQQSKKELIIKKIKLELSLYFLITTI</sequence>
<organism evidence="1 2">
    <name type="scientific">Helianthus annuus</name>
    <name type="common">Common sunflower</name>
    <dbReference type="NCBI Taxonomy" id="4232"/>
    <lineage>
        <taxon>Eukaryota</taxon>
        <taxon>Viridiplantae</taxon>
        <taxon>Streptophyta</taxon>
        <taxon>Embryophyta</taxon>
        <taxon>Tracheophyta</taxon>
        <taxon>Spermatophyta</taxon>
        <taxon>Magnoliopsida</taxon>
        <taxon>eudicotyledons</taxon>
        <taxon>Gunneridae</taxon>
        <taxon>Pentapetalae</taxon>
        <taxon>asterids</taxon>
        <taxon>campanulids</taxon>
        <taxon>Asterales</taxon>
        <taxon>Asteraceae</taxon>
        <taxon>Asteroideae</taxon>
        <taxon>Heliantheae alliance</taxon>
        <taxon>Heliantheae</taxon>
        <taxon>Helianthus</taxon>
    </lineage>
</organism>
<accession>A0A251USN4</accession>
<proteinExistence type="predicted"/>
<name>A0A251USN4_HELAN</name>
<dbReference type="Proteomes" id="UP000215914">
    <property type="component" value="Chromosome 5"/>
</dbReference>
<evidence type="ECO:0000313" key="2">
    <source>
        <dbReference type="Proteomes" id="UP000215914"/>
    </source>
</evidence>
<protein>
    <submittedName>
        <fullName evidence="1">Uncharacterized protein</fullName>
    </submittedName>
</protein>
<dbReference type="EMBL" id="CM007894">
    <property type="protein sequence ID" value="OTG26059.1"/>
    <property type="molecule type" value="Genomic_DNA"/>
</dbReference>
<keyword evidence="2" id="KW-1185">Reference proteome</keyword>
<dbReference type="AlphaFoldDB" id="A0A251USN4"/>
<gene>
    <name evidence="1" type="ORF">HannXRQ_Chr05g0154461</name>
</gene>
<evidence type="ECO:0000313" key="1">
    <source>
        <dbReference type="EMBL" id="OTG26059.1"/>
    </source>
</evidence>